<dbReference type="EMBL" id="KB445554">
    <property type="protein sequence ID" value="EMC97018.1"/>
    <property type="molecule type" value="Genomic_DNA"/>
</dbReference>
<dbReference type="eggNOG" id="ENOG502SNNR">
    <property type="taxonomic scope" value="Eukaryota"/>
</dbReference>
<feature type="transmembrane region" description="Helical" evidence="1">
    <location>
        <begin position="12"/>
        <end position="32"/>
    </location>
</feature>
<dbReference type="GeneID" id="19110023"/>
<dbReference type="PANTHER" id="PTHR35041">
    <property type="entry name" value="MEDIATOR OF RNA POLYMERASE II TRANSCRIPTION SUBUNIT 1"/>
    <property type="match status" value="1"/>
</dbReference>
<evidence type="ECO:0008006" key="4">
    <source>
        <dbReference type="Google" id="ProtNLM"/>
    </source>
</evidence>
<dbReference type="AlphaFoldDB" id="M2MZI9"/>
<dbReference type="STRING" id="717646.M2MZI9"/>
<keyword evidence="3" id="KW-1185">Reference proteome</keyword>
<keyword evidence="1" id="KW-0812">Transmembrane</keyword>
<reference evidence="2 3" key="1">
    <citation type="journal article" date="2012" name="PLoS Pathog.">
        <title>Diverse lifestyles and strategies of plant pathogenesis encoded in the genomes of eighteen Dothideomycetes fungi.</title>
        <authorList>
            <person name="Ohm R.A."/>
            <person name="Feau N."/>
            <person name="Henrissat B."/>
            <person name="Schoch C.L."/>
            <person name="Horwitz B.A."/>
            <person name="Barry K.W."/>
            <person name="Condon B.J."/>
            <person name="Copeland A.C."/>
            <person name="Dhillon B."/>
            <person name="Glaser F."/>
            <person name="Hesse C.N."/>
            <person name="Kosti I."/>
            <person name="LaButti K."/>
            <person name="Lindquist E.A."/>
            <person name="Lucas S."/>
            <person name="Salamov A.A."/>
            <person name="Bradshaw R.E."/>
            <person name="Ciuffetti L."/>
            <person name="Hamelin R.C."/>
            <person name="Kema G.H.J."/>
            <person name="Lawrence C."/>
            <person name="Scott J.A."/>
            <person name="Spatafora J.W."/>
            <person name="Turgeon B.G."/>
            <person name="de Wit P.J.G.M."/>
            <person name="Zhong S."/>
            <person name="Goodwin S.B."/>
            <person name="Grigoriev I.V."/>
        </authorList>
    </citation>
    <scope>NUCLEOTIDE SEQUENCE [LARGE SCALE GENOMIC DNA]</scope>
    <source>
        <strain evidence="2 3">UAMH 10762</strain>
    </source>
</reference>
<organism evidence="2 3">
    <name type="scientific">Baudoinia panamericana (strain UAMH 10762)</name>
    <name type="common">Angels' share fungus</name>
    <name type="synonym">Baudoinia compniacensis (strain UAMH 10762)</name>
    <dbReference type="NCBI Taxonomy" id="717646"/>
    <lineage>
        <taxon>Eukaryota</taxon>
        <taxon>Fungi</taxon>
        <taxon>Dikarya</taxon>
        <taxon>Ascomycota</taxon>
        <taxon>Pezizomycotina</taxon>
        <taxon>Dothideomycetes</taxon>
        <taxon>Dothideomycetidae</taxon>
        <taxon>Mycosphaerellales</taxon>
        <taxon>Teratosphaeriaceae</taxon>
        <taxon>Baudoinia</taxon>
    </lineage>
</organism>
<protein>
    <recommendedName>
        <fullName evidence="4">Transmembrane protein</fullName>
    </recommendedName>
</protein>
<dbReference type="KEGG" id="bcom:BAUCODRAFT_23420"/>
<accession>M2MZI9</accession>
<dbReference type="HOGENOM" id="CLU_008809_1_3_1"/>
<dbReference type="OrthoDB" id="5322539at2759"/>
<feature type="transmembrane region" description="Helical" evidence="1">
    <location>
        <begin position="107"/>
        <end position="126"/>
    </location>
</feature>
<dbReference type="Proteomes" id="UP000011761">
    <property type="component" value="Unassembled WGS sequence"/>
</dbReference>
<evidence type="ECO:0000313" key="3">
    <source>
        <dbReference type="Proteomes" id="UP000011761"/>
    </source>
</evidence>
<gene>
    <name evidence="2" type="ORF">BAUCODRAFT_23420</name>
</gene>
<sequence length="578" mass="62723">MNGFSIIRKDARLVMLLSLAVAILFALGHGIFYRCLHNRDVGIIDQRLSTSIGTAFAFLVKASLGTAIATAYAQLLWRTLLSRAHTVEMIDSLTSLLGSVLELRLDYPLLIALAVIFWTIPIVAIFPPGALSVFTTYRADVREGSANMIDYNTTSLLAVNQTAVLQYPKPDTDPVWHLTTKLSLAASSLASYVAGQGEVPTVHGVVNSTYLLSFGAPNLQCNTKYWPVDYVLSCPLNNDPAHPAVVNVTYLSWYSSSVSPSYYGLGNTSFSANVTSNDSGHHNYTTNDICGNIMPKVSNPGFTGNATMLYIATTFKDQTGWNITTCGLHNVTTTLAVNLTSSDDQLYATMQNYSLQPIDRSWADWTLNTTGASMQIWDSTNVHSEASRYLYNQLATFYAVFKWFGDMASGTNVVSSRPAIFDTRIIGAEELHGSSASTDHGGVFGDPGSGLLAPMLEQLFQNITLTLTTSPLLVGSIQTPMNVTSPYNVYHYHPRHLEIPYAVAVVVTAGVVLLGWFTITKNGAAYTTKFSTFVRTLQSKSGADPLPVGIGLAEIRLGAHGGEEELVTYERPLLKDGS</sequence>
<feature type="transmembrane region" description="Helical" evidence="1">
    <location>
        <begin position="499"/>
        <end position="519"/>
    </location>
</feature>
<evidence type="ECO:0000313" key="2">
    <source>
        <dbReference type="EMBL" id="EMC97018.1"/>
    </source>
</evidence>
<keyword evidence="1" id="KW-0472">Membrane</keyword>
<evidence type="ECO:0000256" key="1">
    <source>
        <dbReference type="SAM" id="Phobius"/>
    </source>
</evidence>
<feature type="transmembrane region" description="Helical" evidence="1">
    <location>
        <begin position="52"/>
        <end position="73"/>
    </location>
</feature>
<proteinExistence type="predicted"/>
<name>M2MZI9_BAUPA</name>
<keyword evidence="1" id="KW-1133">Transmembrane helix</keyword>
<dbReference type="RefSeq" id="XP_007675114.1">
    <property type="nucleotide sequence ID" value="XM_007676924.1"/>
</dbReference>
<dbReference type="PANTHER" id="PTHR35041:SF6">
    <property type="entry name" value="FORMYLMETHIONINE DEFORMYLASE-LIKE PROTEIN-RELATED"/>
    <property type="match status" value="1"/>
</dbReference>